<protein>
    <submittedName>
        <fullName evidence="3">MBL fold metallo-hydrolase</fullName>
    </submittedName>
</protein>
<accession>A0A948TES3</accession>
<reference evidence="3" key="1">
    <citation type="journal article" date="2021" name="PeerJ">
        <title>Extensive microbial diversity within the chicken gut microbiome revealed by metagenomics and culture.</title>
        <authorList>
            <person name="Gilroy R."/>
            <person name="Ravi A."/>
            <person name="Getino M."/>
            <person name="Pursley I."/>
            <person name="Horton D.L."/>
            <person name="Alikhan N.F."/>
            <person name="Baker D."/>
            <person name="Gharbi K."/>
            <person name="Hall N."/>
            <person name="Watson M."/>
            <person name="Adriaenssens E.M."/>
            <person name="Foster-Nyarko E."/>
            <person name="Jarju S."/>
            <person name="Secka A."/>
            <person name="Antonio M."/>
            <person name="Oren A."/>
            <person name="Chaudhuri R.R."/>
            <person name="La Ragione R."/>
            <person name="Hildebrand F."/>
            <person name="Pallen M.J."/>
        </authorList>
    </citation>
    <scope>NUCLEOTIDE SEQUENCE</scope>
    <source>
        <strain evidence="3">378</strain>
    </source>
</reference>
<dbReference type="InterPro" id="IPR050114">
    <property type="entry name" value="UPF0173_UPF0282_UlaG_hydrolase"/>
</dbReference>
<organism evidence="3 4">
    <name type="scientific">Candidatus Anaerobiospirillum pullicola</name>
    <dbReference type="NCBI Taxonomy" id="2838451"/>
    <lineage>
        <taxon>Bacteria</taxon>
        <taxon>Pseudomonadati</taxon>
        <taxon>Pseudomonadota</taxon>
        <taxon>Gammaproteobacteria</taxon>
        <taxon>Aeromonadales</taxon>
        <taxon>Succinivibrionaceae</taxon>
        <taxon>Anaerobiospirillum</taxon>
    </lineage>
</organism>
<proteinExistence type="predicted"/>
<name>A0A948TES3_9GAMM</name>
<dbReference type="SUPFAM" id="SSF56281">
    <property type="entry name" value="Metallo-hydrolase/oxidoreductase"/>
    <property type="match status" value="1"/>
</dbReference>
<evidence type="ECO:0000259" key="2">
    <source>
        <dbReference type="Pfam" id="PF12706"/>
    </source>
</evidence>
<reference evidence="3" key="2">
    <citation type="submission" date="2021-04" db="EMBL/GenBank/DDBJ databases">
        <authorList>
            <person name="Gilroy R."/>
        </authorList>
    </citation>
    <scope>NUCLEOTIDE SEQUENCE</scope>
    <source>
        <strain evidence="3">378</strain>
    </source>
</reference>
<feature type="domain" description="Metallo-beta-lactamase" evidence="2">
    <location>
        <begin position="58"/>
        <end position="265"/>
    </location>
</feature>
<gene>
    <name evidence="3" type="ORF">H9847_01455</name>
</gene>
<dbReference type="GO" id="GO:0016787">
    <property type="term" value="F:hydrolase activity"/>
    <property type="evidence" value="ECO:0007669"/>
    <property type="project" value="UniProtKB-KW"/>
</dbReference>
<dbReference type="Pfam" id="PF12706">
    <property type="entry name" value="Lactamase_B_2"/>
    <property type="match status" value="1"/>
</dbReference>
<dbReference type="PANTHER" id="PTHR43546">
    <property type="entry name" value="UPF0173 METAL-DEPENDENT HYDROLASE MJ1163-RELATED"/>
    <property type="match status" value="1"/>
</dbReference>
<dbReference type="AlphaFoldDB" id="A0A948TES3"/>
<evidence type="ECO:0000256" key="1">
    <source>
        <dbReference type="ARBA" id="ARBA00022801"/>
    </source>
</evidence>
<sequence length="302" mass="33267">MKIEDVFMRAHIGASIGFTPPDSQTTRERHAAPSAHHEVCVQQIRSATVKVSYGETTFLVDPMLAPAKAYPGFKLTYRNHLSWPFCDLPVSTFDILRDVDAVILTHLHLDHFDDYAAELLPKDMLVVVQDASDQAQVQSFGFSNVQVMPDSIQVKGVTLTRTACQHGTDAMYADPTFSKICGEVMGIVFQAAGFKSTYLVADTIWTADVAACLEKFQPEVVILNTGHAAVTAPAVADNPYIIMGTDDVKRVHAALPQASIVCVHMDAVNHMTLSRKELNAWVRENKLTGQVIVPFDGEQMFF</sequence>
<comment type="caution">
    <text evidence="3">The sequence shown here is derived from an EMBL/GenBank/DDBJ whole genome shotgun (WGS) entry which is preliminary data.</text>
</comment>
<dbReference type="PANTHER" id="PTHR43546:SF9">
    <property type="entry name" value="L-ASCORBATE-6-PHOSPHATE LACTONASE ULAG-RELATED"/>
    <property type="match status" value="1"/>
</dbReference>
<evidence type="ECO:0000313" key="3">
    <source>
        <dbReference type="EMBL" id="MBU3843530.1"/>
    </source>
</evidence>
<dbReference type="EMBL" id="JAHLFE010000026">
    <property type="protein sequence ID" value="MBU3843530.1"/>
    <property type="molecule type" value="Genomic_DNA"/>
</dbReference>
<keyword evidence="1" id="KW-0378">Hydrolase</keyword>
<dbReference type="InterPro" id="IPR036866">
    <property type="entry name" value="RibonucZ/Hydroxyglut_hydro"/>
</dbReference>
<evidence type="ECO:0000313" key="4">
    <source>
        <dbReference type="Proteomes" id="UP000733611"/>
    </source>
</evidence>
<dbReference type="InterPro" id="IPR001279">
    <property type="entry name" value="Metallo-B-lactamas"/>
</dbReference>
<dbReference type="Proteomes" id="UP000733611">
    <property type="component" value="Unassembled WGS sequence"/>
</dbReference>
<dbReference type="Gene3D" id="3.60.15.10">
    <property type="entry name" value="Ribonuclease Z/Hydroxyacylglutathione hydrolase-like"/>
    <property type="match status" value="1"/>
</dbReference>